<feature type="transmembrane region" description="Helical" evidence="8">
    <location>
        <begin position="273"/>
        <end position="293"/>
    </location>
</feature>
<evidence type="ECO:0000256" key="1">
    <source>
        <dbReference type="ARBA" id="ARBA00004651"/>
    </source>
</evidence>
<dbReference type="Proteomes" id="UP001597241">
    <property type="component" value="Unassembled WGS sequence"/>
</dbReference>
<evidence type="ECO:0000256" key="6">
    <source>
        <dbReference type="ARBA" id="ARBA00022989"/>
    </source>
</evidence>
<evidence type="ECO:0000313" key="10">
    <source>
        <dbReference type="Proteomes" id="UP001597241"/>
    </source>
</evidence>
<comment type="caution">
    <text evidence="9">The sequence shown here is derived from an EMBL/GenBank/DDBJ whole genome shotgun (WGS) entry which is preliminary data.</text>
</comment>
<dbReference type="RefSeq" id="WP_386809643.1">
    <property type="nucleotide sequence ID" value="NZ_JBHTMV010000004.1"/>
</dbReference>
<feature type="transmembrane region" description="Helical" evidence="8">
    <location>
        <begin position="9"/>
        <end position="27"/>
    </location>
</feature>
<feature type="transmembrane region" description="Helical" evidence="8">
    <location>
        <begin position="33"/>
        <end position="51"/>
    </location>
</feature>
<evidence type="ECO:0000256" key="8">
    <source>
        <dbReference type="SAM" id="Phobius"/>
    </source>
</evidence>
<feature type="transmembrane region" description="Helical" evidence="8">
    <location>
        <begin position="148"/>
        <end position="169"/>
    </location>
</feature>
<keyword evidence="5 8" id="KW-0812">Transmembrane</keyword>
<evidence type="ECO:0000256" key="3">
    <source>
        <dbReference type="ARBA" id="ARBA00022448"/>
    </source>
</evidence>
<accession>A0ABW3WT09</accession>
<comment type="similarity">
    <text evidence="2">Belongs to the autoinducer-2 exporter (AI-2E) (TC 2.A.86) family.</text>
</comment>
<sequence length="360" mass="40409">MDSNIISKGILRALGVIVGILVLLFFLFKIQSIIVYVLVAAIISLISRPFIQFLRTKLKLPNTISVIITLIALVFLMVGLISMFVPLIMKQGENLSLLNIDTLRLNIRTLLKEVNMYFLGYNIDLVDELKDSGFIKNLTAIPNLLNSVIGILGSFSIALFSIIFITFFFMKDSTLVENSVYTMINNNSQTKMKSSIEKIKNLLSRYFIGLVFQITILFVIYIFTLLIFGIENAFVIAFLCALLNLIPYIGPLIGGMLMLFLTMSSNLGFDFKTVILPTTAYVMFGYLIAQLIDNFLSQPLIFSNRVKSHPLEIFLVILISGNLFGIVGMIVAVPTYTVIKVILQEFLSDNKIVKSLTKDF</sequence>
<reference evidence="10" key="1">
    <citation type="journal article" date="2019" name="Int. J. Syst. Evol. Microbiol.">
        <title>The Global Catalogue of Microorganisms (GCM) 10K type strain sequencing project: providing services to taxonomists for standard genome sequencing and annotation.</title>
        <authorList>
            <consortium name="The Broad Institute Genomics Platform"/>
            <consortium name="The Broad Institute Genome Sequencing Center for Infectious Disease"/>
            <person name="Wu L."/>
            <person name="Ma J."/>
        </authorList>
    </citation>
    <scope>NUCLEOTIDE SEQUENCE [LARGE SCALE GENOMIC DNA]</scope>
    <source>
        <strain evidence="10">CCUG 62221</strain>
    </source>
</reference>
<feature type="transmembrane region" description="Helical" evidence="8">
    <location>
        <begin position="63"/>
        <end position="89"/>
    </location>
</feature>
<evidence type="ECO:0000313" key="9">
    <source>
        <dbReference type="EMBL" id="MFD1294456.1"/>
    </source>
</evidence>
<dbReference type="InterPro" id="IPR002549">
    <property type="entry name" value="AI-2E-like"/>
</dbReference>
<organism evidence="9 10">
    <name type="scientific">Lutibacter holmesii</name>
    <dbReference type="NCBI Taxonomy" id="1137985"/>
    <lineage>
        <taxon>Bacteria</taxon>
        <taxon>Pseudomonadati</taxon>
        <taxon>Bacteroidota</taxon>
        <taxon>Flavobacteriia</taxon>
        <taxon>Flavobacteriales</taxon>
        <taxon>Flavobacteriaceae</taxon>
        <taxon>Lutibacter</taxon>
    </lineage>
</organism>
<dbReference type="Pfam" id="PF01594">
    <property type="entry name" value="AI-2E_transport"/>
    <property type="match status" value="1"/>
</dbReference>
<keyword evidence="7 8" id="KW-0472">Membrane</keyword>
<protein>
    <submittedName>
        <fullName evidence="9">AI-2E family transporter</fullName>
    </submittedName>
</protein>
<keyword evidence="3" id="KW-0813">Transport</keyword>
<keyword evidence="6 8" id="KW-1133">Transmembrane helix</keyword>
<keyword evidence="4" id="KW-1003">Cell membrane</keyword>
<dbReference type="PANTHER" id="PTHR21716:SF53">
    <property type="entry name" value="PERMEASE PERM-RELATED"/>
    <property type="match status" value="1"/>
</dbReference>
<dbReference type="PANTHER" id="PTHR21716">
    <property type="entry name" value="TRANSMEMBRANE PROTEIN"/>
    <property type="match status" value="1"/>
</dbReference>
<dbReference type="EMBL" id="JBHTMV010000004">
    <property type="protein sequence ID" value="MFD1294456.1"/>
    <property type="molecule type" value="Genomic_DNA"/>
</dbReference>
<gene>
    <name evidence="9" type="ORF">ACFQ5N_11470</name>
</gene>
<feature type="transmembrane region" description="Helical" evidence="8">
    <location>
        <begin position="313"/>
        <end position="339"/>
    </location>
</feature>
<proteinExistence type="inferred from homology"/>
<evidence type="ECO:0000256" key="2">
    <source>
        <dbReference type="ARBA" id="ARBA00009773"/>
    </source>
</evidence>
<feature type="transmembrane region" description="Helical" evidence="8">
    <location>
        <begin position="234"/>
        <end position="261"/>
    </location>
</feature>
<evidence type="ECO:0000256" key="7">
    <source>
        <dbReference type="ARBA" id="ARBA00023136"/>
    </source>
</evidence>
<comment type="subcellular location">
    <subcellularLocation>
        <location evidence="1">Cell membrane</location>
        <topology evidence="1">Multi-pass membrane protein</topology>
    </subcellularLocation>
</comment>
<name>A0ABW3WT09_9FLAO</name>
<feature type="transmembrane region" description="Helical" evidence="8">
    <location>
        <begin position="206"/>
        <end position="228"/>
    </location>
</feature>
<evidence type="ECO:0000256" key="4">
    <source>
        <dbReference type="ARBA" id="ARBA00022475"/>
    </source>
</evidence>
<evidence type="ECO:0000256" key="5">
    <source>
        <dbReference type="ARBA" id="ARBA00022692"/>
    </source>
</evidence>
<keyword evidence="10" id="KW-1185">Reference proteome</keyword>